<comment type="caution">
    <text evidence="2">The sequence shown here is derived from an EMBL/GenBank/DDBJ whole genome shotgun (WGS) entry which is preliminary data.</text>
</comment>
<evidence type="ECO:0000313" key="2">
    <source>
        <dbReference type="EMBL" id="RIB12370.1"/>
    </source>
</evidence>
<gene>
    <name evidence="2" type="ORF">C2G38_30953</name>
</gene>
<dbReference type="OrthoDB" id="2353768at2759"/>
<proteinExistence type="predicted"/>
<reference evidence="2 3" key="1">
    <citation type="submission" date="2018-06" db="EMBL/GenBank/DDBJ databases">
        <title>Comparative genomics reveals the genomic features of Rhizophagus irregularis, R. cerebriforme, R. diaphanum and Gigaspora rosea, and their symbiotic lifestyle signature.</title>
        <authorList>
            <person name="Morin E."/>
            <person name="San Clemente H."/>
            <person name="Chen E.C.H."/>
            <person name="De La Providencia I."/>
            <person name="Hainaut M."/>
            <person name="Kuo A."/>
            <person name="Kohler A."/>
            <person name="Murat C."/>
            <person name="Tang N."/>
            <person name="Roy S."/>
            <person name="Loubradou J."/>
            <person name="Henrissat B."/>
            <person name="Grigoriev I.V."/>
            <person name="Corradi N."/>
            <person name="Roux C."/>
            <person name="Martin F.M."/>
        </authorList>
    </citation>
    <scope>NUCLEOTIDE SEQUENCE [LARGE SCALE GENOMIC DNA]</scope>
    <source>
        <strain evidence="2 3">DAOM 194757</strain>
    </source>
</reference>
<keyword evidence="3" id="KW-1185">Reference proteome</keyword>
<dbReference type="AlphaFoldDB" id="A0A397UQ80"/>
<sequence length="445" mass="51168">MIQKEDSAEECTTKEDLLNSIIETSNIFEKVPSYYNKLKTIWHARDSGADYYIIDLGDNEIIKQTHELLCEDELKMLSKRLTLDDENNHISTKAHEYLALFDQIIEYPSEEKTTEVNNLIDLKDDNDAKSSVISEMEKTLHSLNEITTKFRYLSNSLPLPVLHYNQSQYPDIHIIKSISSHIDSFTKLEGILENTTERSWTAHILAYFFFITFSFLDSIQYFSCERAISTKLDLQAVDYKADGVAEFLKRPNQIPVFLLEVSGDPSKPDLDKFSNDRQKLMKEGVFALNKFMMRTNLPTWEVCQNLGIFLAQGFSDKLEIGQMVYIGPGLYLYSPFTVPNLLIPTSLDNLEHTPRLIRTLLCLRYNVVKKVEMFKKFEREGQRHIIKPTTKYVTGLTPNRPRVVTFAEFLPNASKEETNRQGNTIRLRGRGRGRGKVSSGSINSS</sequence>
<protein>
    <submittedName>
        <fullName evidence="2">Uncharacterized protein</fullName>
    </submittedName>
</protein>
<organism evidence="2 3">
    <name type="scientific">Gigaspora rosea</name>
    <dbReference type="NCBI Taxonomy" id="44941"/>
    <lineage>
        <taxon>Eukaryota</taxon>
        <taxon>Fungi</taxon>
        <taxon>Fungi incertae sedis</taxon>
        <taxon>Mucoromycota</taxon>
        <taxon>Glomeromycotina</taxon>
        <taxon>Glomeromycetes</taxon>
        <taxon>Diversisporales</taxon>
        <taxon>Gigasporaceae</taxon>
        <taxon>Gigaspora</taxon>
    </lineage>
</organism>
<accession>A0A397UQ80</accession>
<name>A0A397UQ80_9GLOM</name>
<feature type="region of interest" description="Disordered" evidence="1">
    <location>
        <begin position="415"/>
        <end position="445"/>
    </location>
</feature>
<evidence type="ECO:0000313" key="3">
    <source>
        <dbReference type="Proteomes" id="UP000266673"/>
    </source>
</evidence>
<dbReference type="EMBL" id="QKWP01001031">
    <property type="protein sequence ID" value="RIB12370.1"/>
    <property type="molecule type" value="Genomic_DNA"/>
</dbReference>
<evidence type="ECO:0000256" key="1">
    <source>
        <dbReference type="SAM" id="MobiDB-lite"/>
    </source>
</evidence>
<dbReference type="Proteomes" id="UP000266673">
    <property type="component" value="Unassembled WGS sequence"/>
</dbReference>